<feature type="coiled-coil region" evidence="1">
    <location>
        <begin position="285"/>
        <end position="312"/>
    </location>
</feature>
<proteinExistence type="predicted"/>
<evidence type="ECO:0000313" key="3">
    <source>
        <dbReference type="EMBL" id="SPJ90315.1"/>
    </source>
</evidence>
<feature type="region of interest" description="Disordered" evidence="2">
    <location>
        <begin position="67"/>
        <end position="145"/>
    </location>
</feature>
<dbReference type="Proteomes" id="UP001187734">
    <property type="component" value="Unassembled WGS sequence"/>
</dbReference>
<evidence type="ECO:0000313" key="4">
    <source>
        <dbReference type="Proteomes" id="UP001187734"/>
    </source>
</evidence>
<feature type="region of interest" description="Disordered" evidence="2">
    <location>
        <begin position="187"/>
        <end position="215"/>
    </location>
</feature>
<dbReference type="EMBL" id="ONZP01000724">
    <property type="protein sequence ID" value="SPJ90315.1"/>
    <property type="molecule type" value="Genomic_DNA"/>
</dbReference>
<keyword evidence="1" id="KW-0175">Coiled coil</keyword>
<keyword evidence="4" id="KW-1185">Reference proteome</keyword>
<organism evidence="3 4">
    <name type="scientific">Fusarium torulosum</name>
    <dbReference type="NCBI Taxonomy" id="33205"/>
    <lineage>
        <taxon>Eukaryota</taxon>
        <taxon>Fungi</taxon>
        <taxon>Dikarya</taxon>
        <taxon>Ascomycota</taxon>
        <taxon>Pezizomycotina</taxon>
        <taxon>Sordariomycetes</taxon>
        <taxon>Hypocreomycetidae</taxon>
        <taxon>Hypocreales</taxon>
        <taxon>Nectriaceae</taxon>
        <taxon>Fusarium</taxon>
    </lineage>
</organism>
<protein>
    <submittedName>
        <fullName evidence="3">Uncharacterized protein</fullName>
    </submittedName>
</protein>
<name>A0AAE8MMC5_9HYPO</name>
<comment type="caution">
    <text evidence="3">The sequence shown here is derived from an EMBL/GenBank/DDBJ whole genome shotgun (WGS) entry which is preliminary data.</text>
</comment>
<feature type="compositionally biased region" description="Basic and acidic residues" evidence="2">
    <location>
        <begin position="247"/>
        <end position="258"/>
    </location>
</feature>
<evidence type="ECO:0000256" key="2">
    <source>
        <dbReference type="SAM" id="MobiDB-lite"/>
    </source>
</evidence>
<feature type="compositionally biased region" description="Polar residues" evidence="2">
    <location>
        <begin position="266"/>
        <end position="278"/>
    </location>
</feature>
<reference evidence="3" key="1">
    <citation type="submission" date="2018-03" db="EMBL/GenBank/DDBJ databases">
        <authorList>
            <person name="Guldener U."/>
        </authorList>
    </citation>
    <scope>NUCLEOTIDE SEQUENCE</scope>
</reference>
<feature type="compositionally biased region" description="Basic and acidic residues" evidence="2">
    <location>
        <begin position="203"/>
        <end position="215"/>
    </location>
</feature>
<sequence>MPDKPHWYSLRRNTAVSDYPSQLTQTRELPHDSRNISRRLTLGDVGEWVDEREQPARSVTLGDVGDWFKNKLPRHRPERGGTLRDSGYWESRDMDGMQLSQPRDKAGSRTPPSLSLPGRQLPVTNRQGRRSKAGGSDRLVDWNTPKNLSEALPDLESSSKGKSLAYHKPLPIHRKWHDFGSLRIGKKRDQKTMSGDSEFIQGESKEKEKGKQEMRRRTRAQSFAAVMHEPQGILEVIEAKKKAKRKAREERESLRESGDYLGVQGINPQTGVLDVTSDSGESTLSVKTEQKLKKLEAQARHASSAAERKEAEIEIVKIHLDHDVKKLRDLERTEKELAASATGKWRRGTHQWSSVQEPDLSPIAQSHRSTSVLSSQYMPSFPFAMLTNLVS</sequence>
<gene>
    <name evidence="3" type="ORF">FTOL_13196</name>
</gene>
<dbReference type="AlphaFoldDB" id="A0AAE8MMC5"/>
<evidence type="ECO:0000256" key="1">
    <source>
        <dbReference type="SAM" id="Coils"/>
    </source>
</evidence>
<feature type="region of interest" description="Disordered" evidence="2">
    <location>
        <begin position="247"/>
        <end position="278"/>
    </location>
</feature>
<accession>A0AAE8MMC5</accession>